<organism evidence="1 2">
    <name type="scientific">Puccinia sorghi</name>
    <dbReference type="NCBI Taxonomy" id="27349"/>
    <lineage>
        <taxon>Eukaryota</taxon>
        <taxon>Fungi</taxon>
        <taxon>Dikarya</taxon>
        <taxon>Basidiomycota</taxon>
        <taxon>Pucciniomycotina</taxon>
        <taxon>Pucciniomycetes</taxon>
        <taxon>Pucciniales</taxon>
        <taxon>Pucciniaceae</taxon>
        <taxon>Puccinia</taxon>
    </lineage>
</organism>
<evidence type="ECO:0000313" key="1">
    <source>
        <dbReference type="EMBL" id="KNZ46302.1"/>
    </source>
</evidence>
<protein>
    <recommendedName>
        <fullName evidence="3">hAT-like transposase RNase-H fold domain-containing protein</fullName>
    </recommendedName>
</protein>
<dbReference type="VEuPathDB" id="FungiDB:VP01_7386g1"/>
<proteinExistence type="predicted"/>
<keyword evidence="2" id="KW-1185">Reference proteome</keyword>
<gene>
    <name evidence="1" type="ORF">VP01_7386g1</name>
</gene>
<comment type="caution">
    <text evidence="1">The sequence shown here is derived from an EMBL/GenBank/DDBJ whole genome shotgun (WGS) entry which is preliminary data.</text>
</comment>
<sequence>MFVYTLKDFKILNSLCCITVDNSSNKNKLAKDVSELTNQRFNHHKRLLGCMAHIINLAAQDGLKFFFTSAEGDPDAEISIKSSPMSISNMVSTPDGTSFDLKTVINRIHSLSVHIARTSEAPGDLEVPESEAQTATSLILDHTTYVMLAIFTPPPPKDPSHQVSLKICISNSQHRHSNVYRTHERNHITDQMVKKLKKYLIPALKKPGPIWAMILDPCIKTTHFENNRKFLLDELKVHMTPDACVSIFQTKALNFENSKTAVPISSASQQNIKTSRARLSNQSLPQELQLGPSHLKFSST</sequence>
<name>A0A0L6UDH9_9BASI</name>
<dbReference type="AlphaFoldDB" id="A0A0L6UDH9"/>
<dbReference type="Proteomes" id="UP000037035">
    <property type="component" value="Unassembled WGS sequence"/>
</dbReference>
<accession>A0A0L6UDH9</accession>
<dbReference type="OrthoDB" id="3243659at2759"/>
<evidence type="ECO:0008006" key="3">
    <source>
        <dbReference type="Google" id="ProtNLM"/>
    </source>
</evidence>
<evidence type="ECO:0000313" key="2">
    <source>
        <dbReference type="Proteomes" id="UP000037035"/>
    </source>
</evidence>
<reference evidence="1 2" key="1">
    <citation type="submission" date="2015-08" db="EMBL/GenBank/DDBJ databases">
        <title>Next Generation Sequencing and Analysis of the Genome of Puccinia sorghi L Schw, the Causal Agent of Maize Common Rust.</title>
        <authorList>
            <person name="Rochi L."/>
            <person name="Burguener G."/>
            <person name="Darino M."/>
            <person name="Turjanski A."/>
            <person name="Kreff E."/>
            <person name="Dieguez M.J."/>
            <person name="Sacco F."/>
        </authorList>
    </citation>
    <scope>NUCLEOTIDE SEQUENCE [LARGE SCALE GENOMIC DNA]</scope>
    <source>
        <strain evidence="1 2">RO10H11247</strain>
    </source>
</reference>
<dbReference type="EMBL" id="LAVV01012812">
    <property type="protein sequence ID" value="KNZ46302.1"/>
    <property type="molecule type" value="Genomic_DNA"/>
</dbReference>